<dbReference type="EMBL" id="JAPDDR010000003">
    <property type="protein sequence ID" value="MCW1913454.1"/>
    <property type="molecule type" value="Genomic_DNA"/>
</dbReference>
<gene>
    <name evidence="7" type="ORF">OJ996_07710</name>
</gene>
<evidence type="ECO:0000256" key="2">
    <source>
        <dbReference type="ARBA" id="ARBA00022552"/>
    </source>
</evidence>
<proteinExistence type="predicted"/>
<dbReference type="CDD" id="cd02440">
    <property type="entry name" value="AdoMet_MTases"/>
    <property type="match status" value="1"/>
</dbReference>
<dbReference type="GO" id="GO:0032259">
    <property type="term" value="P:methylation"/>
    <property type="evidence" value="ECO:0007669"/>
    <property type="project" value="UniProtKB-KW"/>
</dbReference>
<evidence type="ECO:0000256" key="1">
    <source>
        <dbReference type="ARBA" id="ARBA00022490"/>
    </source>
</evidence>
<name>A0ABT3G1R6_9BACT</name>
<keyword evidence="5" id="KW-0949">S-adenosyl-L-methionine</keyword>
<dbReference type="GO" id="GO:0008168">
    <property type="term" value="F:methyltransferase activity"/>
    <property type="evidence" value="ECO:0007669"/>
    <property type="project" value="UniProtKB-KW"/>
</dbReference>
<evidence type="ECO:0000259" key="6">
    <source>
        <dbReference type="Pfam" id="PF05175"/>
    </source>
</evidence>
<keyword evidence="2" id="KW-0698">rRNA processing</keyword>
<keyword evidence="8" id="KW-1185">Reference proteome</keyword>
<reference evidence="7" key="1">
    <citation type="submission" date="2022-10" db="EMBL/GenBank/DDBJ databases">
        <title>Luteolibacter sp. GHJ8, whole genome shotgun sequencing project.</title>
        <authorList>
            <person name="Zhao G."/>
            <person name="Shen L."/>
        </authorList>
    </citation>
    <scope>NUCLEOTIDE SEQUENCE</scope>
    <source>
        <strain evidence="7">GHJ8</strain>
    </source>
</reference>
<dbReference type="InterPro" id="IPR029063">
    <property type="entry name" value="SAM-dependent_MTases_sf"/>
</dbReference>
<dbReference type="Gene3D" id="3.40.50.150">
    <property type="entry name" value="Vaccinia Virus protein VP39"/>
    <property type="match status" value="2"/>
</dbReference>
<comment type="caution">
    <text evidence="7">The sequence shown here is derived from an EMBL/GenBank/DDBJ whole genome shotgun (WGS) entry which is preliminary data.</text>
</comment>
<dbReference type="PANTHER" id="PTHR47816">
    <property type="entry name" value="RIBOSOMAL RNA SMALL SUBUNIT METHYLTRANSFERASE C"/>
    <property type="match status" value="1"/>
</dbReference>
<dbReference type="PROSITE" id="PS00092">
    <property type="entry name" value="N6_MTASE"/>
    <property type="match status" value="1"/>
</dbReference>
<dbReference type="RefSeq" id="WP_264512921.1">
    <property type="nucleotide sequence ID" value="NZ_JAPDDR010000003.1"/>
</dbReference>
<dbReference type="PANTHER" id="PTHR47816:SF4">
    <property type="entry name" value="RIBOSOMAL RNA SMALL SUBUNIT METHYLTRANSFERASE C"/>
    <property type="match status" value="1"/>
</dbReference>
<evidence type="ECO:0000313" key="7">
    <source>
        <dbReference type="EMBL" id="MCW1913454.1"/>
    </source>
</evidence>
<dbReference type="Proteomes" id="UP001165653">
    <property type="component" value="Unassembled WGS sequence"/>
</dbReference>
<evidence type="ECO:0000256" key="3">
    <source>
        <dbReference type="ARBA" id="ARBA00022603"/>
    </source>
</evidence>
<dbReference type="InterPro" id="IPR046977">
    <property type="entry name" value="RsmC/RlmG"/>
</dbReference>
<keyword evidence="4" id="KW-0808">Transferase</keyword>
<keyword evidence="1" id="KW-0963">Cytoplasm</keyword>
<feature type="domain" description="Methyltransferase small" evidence="6">
    <location>
        <begin position="164"/>
        <end position="328"/>
    </location>
</feature>
<dbReference type="Pfam" id="PF05175">
    <property type="entry name" value="MTS"/>
    <property type="match status" value="1"/>
</dbReference>
<organism evidence="7 8">
    <name type="scientific">Luteolibacter rhizosphaerae</name>
    <dbReference type="NCBI Taxonomy" id="2989719"/>
    <lineage>
        <taxon>Bacteria</taxon>
        <taxon>Pseudomonadati</taxon>
        <taxon>Verrucomicrobiota</taxon>
        <taxon>Verrucomicrobiia</taxon>
        <taxon>Verrucomicrobiales</taxon>
        <taxon>Verrucomicrobiaceae</taxon>
        <taxon>Luteolibacter</taxon>
    </lineage>
</organism>
<dbReference type="InterPro" id="IPR002052">
    <property type="entry name" value="DNA_methylase_N6_adenine_CS"/>
</dbReference>
<evidence type="ECO:0000256" key="5">
    <source>
        <dbReference type="ARBA" id="ARBA00022691"/>
    </source>
</evidence>
<evidence type="ECO:0000256" key="4">
    <source>
        <dbReference type="ARBA" id="ARBA00022679"/>
    </source>
</evidence>
<evidence type="ECO:0000313" key="8">
    <source>
        <dbReference type="Proteomes" id="UP001165653"/>
    </source>
</evidence>
<accession>A0ABT3G1R6</accession>
<dbReference type="InterPro" id="IPR007848">
    <property type="entry name" value="Small_mtfrase_dom"/>
</dbReference>
<sequence>MSPALETLLLPFERGEFAIPSKALFLGAEAHPALKTWPDITGWQPWKPMAEAWKKEGLSLCAEPEGLWPLVLLLPGKSREETLASFSSAYDLLSPGGSLVVAMANTAGAARFEKELAEAAGNIGSIQKNKCRCFRAVKDAGWDADTLEAWRGFSALRHDEVTGFQTQAGIFSADGIDPGSALLAEQLPKNLRGSVADLGAGWGYLSKAVIEKNPNIKALHLYEADSRALDCARSNLAGESVPLEFHWHDVAAGLPGKYENIVMNPPFHSGQNTDVSLGRAFLRSAADALRTGGRLFLVANRQLPYEPELERLGLVWRKVAEDSVYKVIFAERRMLR</sequence>
<dbReference type="SUPFAM" id="SSF53335">
    <property type="entry name" value="S-adenosyl-L-methionine-dependent methyltransferases"/>
    <property type="match status" value="1"/>
</dbReference>
<protein>
    <submittedName>
        <fullName evidence="7">Class I SAM-dependent methyltransferase</fullName>
    </submittedName>
</protein>
<keyword evidence="3 7" id="KW-0489">Methyltransferase</keyword>